<sequence>MKLISIVALSLLAALAGCSTLSISNQWKDPNWQGPPAADVLVIGIASSDSTRRVFEDTFVEALQRADVHATASYTQLAPNETEARVDQLIKSSGAEAILVTRVVSVQQRVNVTPGTPVRGPNWGGPWGSRAWGGPGWRGPGPGGFYTWYGNAWRTAPRVTVREEVTLETSVWDSRTQGVVWIAATTTTATDNIPRVTRNLANTLIPRLRADGILH</sequence>
<dbReference type="AlphaFoldDB" id="A0A370K8Q5"/>
<dbReference type="Proteomes" id="UP000254711">
    <property type="component" value="Unassembled WGS sequence"/>
</dbReference>
<evidence type="ECO:0008006" key="4">
    <source>
        <dbReference type="Google" id="ProtNLM"/>
    </source>
</evidence>
<dbReference type="EMBL" id="QQSY01000002">
    <property type="protein sequence ID" value="RDI99019.1"/>
    <property type="molecule type" value="Genomic_DNA"/>
</dbReference>
<protein>
    <recommendedName>
        <fullName evidence="4">DUF4136 domain-containing protein</fullName>
    </recommendedName>
</protein>
<evidence type="ECO:0000313" key="2">
    <source>
        <dbReference type="EMBL" id="RDI99019.1"/>
    </source>
</evidence>
<name>A0A370K8Q5_9GAMM</name>
<gene>
    <name evidence="2" type="ORF">DVT68_11040</name>
</gene>
<organism evidence="2 3">
    <name type="scientific">Dyella solisilvae</name>
    <dbReference type="NCBI Taxonomy" id="1920168"/>
    <lineage>
        <taxon>Bacteria</taxon>
        <taxon>Pseudomonadati</taxon>
        <taxon>Pseudomonadota</taxon>
        <taxon>Gammaproteobacteria</taxon>
        <taxon>Lysobacterales</taxon>
        <taxon>Rhodanobacteraceae</taxon>
        <taxon>Dyella</taxon>
    </lineage>
</organism>
<comment type="caution">
    <text evidence="2">The sequence shown here is derived from an EMBL/GenBank/DDBJ whole genome shotgun (WGS) entry which is preliminary data.</text>
</comment>
<dbReference type="PROSITE" id="PS51257">
    <property type="entry name" value="PROKAR_LIPOPROTEIN"/>
    <property type="match status" value="1"/>
</dbReference>
<dbReference type="OrthoDB" id="7059249at2"/>
<evidence type="ECO:0000256" key="1">
    <source>
        <dbReference type="SAM" id="SignalP"/>
    </source>
</evidence>
<keyword evidence="3" id="KW-1185">Reference proteome</keyword>
<proteinExistence type="predicted"/>
<evidence type="ECO:0000313" key="3">
    <source>
        <dbReference type="Proteomes" id="UP000254711"/>
    </source>
</evidence>
<feature type="signal peptide" evidence="1">
    <location>
        <begin position="1"/>
        <end position="24"/>
    </location>
</feature>
<reference evidence="2 3" key="1">
    <citation type="submission" date="2018-07" db="EMBL/GenBank/DDBJ databases">
        <title>Dyella solisilvae sp. nov., isolated from the pine and broad-leaved mixed forest soil.</title>
        <authorList>
            <person name="Gao Z."/>
            <person name="Qiu L."/>
        </authorList>
    </citation>
    <scope>NUCLEOTIDE SEQUENCE [LARGE SCALE GENOMIC DNA]</scope>
    <source>
        <strain evidence="2 3">DHG54</strain>
    </source>
</reference>
<keyword evidence="1" id="KW-0732">Signal</keyword>
<feature type="chain" id="PRO_5016760737" description="DUF4136 domain-containing protein" evidence="1">
    <location>
        <begin position="25"/>
        <end position="215"/>
    </location>
</feature>
<accession>A0A370K8Q5</accession>
<dbReference type="RefSeq" id="WP_114825106.1">
    <property type="nucleotide sequence ID" value="NZ_QQSY01000002.1"/>
</dbReference>